<accession>A0A6J4M1N4</accession>
<name>A0A6J4M1N4_9BACT</name>
<evidence type="ECO:0000256" key="1">
    <source>
        <dbReference type="SAM" id="MobiDB-lite"/>
    </source>
</evidence>
<gene>
    <name evidence="2" type="ORF">AVDCRST_MAG11-3104</name>
</gene>
<feature type="non-terminal residue" evidence="2">
    <location>
        <position position="69"/>
    </location>
</feature>
<proteinExistence type="predicted"/>
<organism evidence="2">
    <name type="scientific">uncultured Gemmatimonadaceae bacterium</name>
    <dbReference type="NCBI Taxonomy" id="246130"/>
    <lineage>
        <taxon>Bacteria</taxon>
        <taxon>Pseudomonadati</taxon>
        <taxon>Gemmatimonadota</taxon>
        <taxon>Gemmatimonadia</taxon>
        <taxon>Gemmatimonadales</taxon>
        <taxon>Gemmatimonadaceae</taxon>
        <taxon>environmental samples</taxon>
    </lineage>
</organism>
<sequence length="69" mass="8196">GRDRRRHAPAGPRDRPAPAPRRRRGARARPARRARPLVRQVHPHAPPRRRPHRRLRVALGDDHLRRERL</sequence>
<reference evidence="2" key="1">
    <citation type="submission" date="2020-02" db="EMBL/GenBank/DDBJ databases">
        <authorList>
            <person name="Meier V. D."/>
        </authorList>
    </citation>
    <scope>NUCLEOTIDE SEQUENCE</scope>
    <source>
        <strain evidence="2">AVDCRST_MAG11</strain>
    </source>
</reference>
<dbReference type="AlphaFoldDB" id="A0A6J4M1N4"/>
<feature type="compositionally biased region" description="Basic and acidic residues" evidence="1">
    <location>
        <begin position="59"/>
        <end position="69"/>
    </location>
</feature>
<feature type="non-terminal residue" evidence="2">
    <location>
        <position position="1"/>
    </location>
</feature>
<feature type="compositionally biased region" description="Basic residues" evidence="1">
    <location>
        <begin position="20"/>
        <end position="56"/>
    </location>
</feature>
<feature type="region of interest" description="Disordered" evidence="1">
    <location>
        <begin position="1"/>
        <end position="69"/>
    </location>
</feature>
<dbReference type="EMBL" id="CADCTU010000677">
    <property type="protein sequence ID" value="CAA9343845.1"/>
    <property type="molecule type" value="Genomic_DNA"/>
</dbReference>
<evidence type="ECO:0000313" key="2">
    <source>
        <dbReference type="EMBL" id="CAA9343845.1"/>
    </source>
</evidence>
<protein>
    <submittedName>
        <fullName evidence="2">Uncharacterized protein</fullName>
    </submittedName>
</protein>